<keyword evidence="2" id="KW-0805">Transcription regulation</keyword>
<dbReference type="InterPro" id="IPR050950">
    <property type="entry name" value="HTH-type_LysR_regulators"/>
</dbReference>
<dbReference type="Gene3D" id="3.40.190.290">
    <property type="match status" value="1"/>
</dbReference>
<dbReference type="InterPro" id="IPR000847">
    <property type="entry name" value="LysR_HTH_N"/>
</dbReference>
<evidence type="ECO:0000256" key="3">
    <source>
        <dbReference type="ARBA" id="ARBA00023125"/>
    </source>
</evidence>
<evidence type="ECO:0000256" key="1">
    <source>
        <dbReference type="ARBA" id="ARBA00009437"/>
    </source>
</evidence>
<dbReference type="FunFam" id="1.10.10.10:FF:000001">
    <property type="entry name" value="LysR family transcriptional regulator"/>
    <property type="match status" value="1"/>
</dbReference>
<dbReference type="CDD" id="cd05466">
    <property type="entry name" value="PBP2_LTTR_substrate"/>
    <property type="match status" value="1"/>
</dbReference>
<evidence type="ECO:0000256" key="4">
    <source>
        <dbReference type="ARBA" id="ARBA00023163"/>
    </source>
</evidence>
<evidence type="ECO:0000259" key="5">
    <source>
        <dbReference type="PROSITE" id="PS50931"/>
    </source>
</evidence>
<comment type="similarity">
    <text evidence="1">Belongs to the LysR transcriptional regulatory family.</text>
</comment>
<dbReference type="SUPFAM" id="SSF46785">
    <property type="entry name" value="Winged helix' DNA-binding domain"/>
    <property type="match status" value="1"/>
</dbReference>
<organism evidence="6">
    <name type="scientific">uncultured organism</name>
    <dbReference type="NCBI Taxonomy" id="155900"/>
    <lineage>
        <taxon>unclassified sequences</taxon>
        <taxon>environmental samples</taxon>
    </lineage>
</organism>
<evidence type="ECO:0000256" key="2">
    <source>
        <dbReference type="ARBA" id="ARBA00023015"/>
    </source>
</evidence>
<gene>
    <name evidence="6" type="primary">cynR_1</name>
    <name evidence="6" type="ORF">KBTEX_01520</name>
</gene>
<dbReference type="PRINTS" id="PR00039">
    <property type="entry name" value="HTHLYSR"/>
</dbReference>
<feature type="domain" description="HTH lysR-type" evidence="5">
    <location>
        <begin position="1"/>
        <end position="58"/>
    </location>
</feature>
<dbReference type="Pfam" id="PF00126">
    <property type="entry name" value="HTH_1"/>
    <property type="match status" value="1"/>
</dbReference>
<dbReference type="PROSITE" id="PS50931">
    <property type="entry name" value="HTH_LYSR"/>
    <property type="match status" value="1"/>
</dbReference>
<dbReference type="EMBL" id="MN079096">
    <property type="protein sequence ID" value="QEA05201.1"/>
    <property type="molecule type" value="Genomic_DNA"/>
</dbReference>
<dbReference type="InterPro" id="IPR036388">
    <property type="entry name" value="WH-like_DNA-bd_sf"/>
</dbReference>
<keyword evidence="4" id="KW-0804">Transcription</keyword>
<dbReference type="AlphaFoldDB" id="A0A5B8R9G7"/>
<reference evidence="6" key="1">
    <citation type="submission" date="2019-06" db="EMBL/GenBank/DDBJ databases">
        <authorList>
            <person name="Murdoch R.W."/>
            <person name="Fathepure B."/>
        </authorList>
    </citation>
    <scope>NUCLEOTIDE SEQUENCE</scope>
</reference>
<dbReference type="InterPro" id="IPR036390">
    <property type="entry name" value="WH_DNA-bd_sf"/>
</dbReference>
<keyword evidence="3" id="KW-0238">DNA-binding</keyword>
<dbReference type="GO" id="GO:0003677">
    <property type="term" value="F:DNA binding"/>
    <property type="evidence" value="ECO:0007669"/>
    <property type="project" value="UniProtKB-KW"/>
</dbReference>
<dbReference type="SUPFAM" id="SSF53850">
    <property type="entry name" value="Periplasmic binding protein-like II"/>
    <property type="match status" value="1"/>
</dbReference>
<name>A0A5B8R9G7_9ZZZZ</name>
<dbReference type="InterPro" id="IPR005119">
    <property type="entry name" value="LysR_subst-bd"/>
</dbReference>
<dbReference type="GO" id="GO:0003700">
    <property type="term" value="F:DNA-binding transcription factor activity"/>
    <property type="evidence" value="ECO:0007669"/>
    <property type="project" value="InterPro"/>
</dbReference>
<dbReference type="Pfam" id="PF03466">
    <property type="entry name" value="LysR_substrate"/>
    <property type="match status" value="1"/>
</dbReference>
<accession>A0A5B8R9G7</accession>
<protein>
    <submittedName>
        <fullName evidence="6">HTH-type transcriptional regulator CynR</fullName>
    </submittedName>
</protein>
<dbReference type="Gene3D" id="1.10.10.10">
    <property type="entry name" value="Winged helix-like DNA-binding domain superfamily/Winged helix DNA-binding domain"/>
    <property type="match status" value="1"/>
</dbReference>
<proteinExistence type="inferred from homology"/>
<sequence>MNLTQLRSLIAVAEAGSFTAAAESVGITQSGMSQALRALEETLGTTLLVRQRHGVELTAFGERALAHARSAFSHLEAMRREAAMAAGEEAGSIRIAAFPSVYATILPPLLRRYRSLYPDVAVVALETDDREVEAWLAAGTIDLGVVLNPPRDGDAIAIGEDAWVAVMPVGHRLARGGGAVSLAALATAPFVLATGGCHVHAGTIVEAAGLSLVDVRVEVRDWASAVALVREGVGVSLVPESTLPERRKGLRVAGLDPPLCRRFGLAAAPGRASSPPVERMLTLAGTVVRGR</sequence>
<dbReference type="PANTHER" id="PTHR30419">
    <property type="entry name" value="HTH-TYPE TRANSCRIPTIONAL REGULATOR YBHD"/>
    <property type="match status" value="1"/>
</dbReference>
<evidence type="ECO:0000313" key="6">
    <source>
        <dbReference type="EMBL" id="QEA05201.1"/>
    </source>
</evidence>